<dbReference type="Proteomes" id="UP000198988">
    <property type="component" value="Unassembled WGS sequence"/>
</dbReference>
<dbReference type="AlphaFoldDB" id="A0A1H6J8N6"/>
<accession>A0A1H6J8N6</accession>
<dbReference type="RefSeq" id="WP_090714389.1">
    <property type="nucleotide sequence ID" value="NZ_CAESAP020000372.1"/>
</dbReference>
<dbReference type="OrthoDB" id="5617930at2"/>
<dbReference type="EMBL" id="CDSC02000019">
    <property type="protein sequence ID" value="SEH58393.1"/>
    <property type="molecule type" value="Genomic_DNA"/>
</dbReference>
<reference evidence="2" key="1">
    <citation type="submission" date="2016-06" db="EMBL/GenBank/DDBJ databases">
        <authorList>
            <person name="Petersen J."/>
            <person name="Sayavedra L."/>
        </authorList>
    </citation>
    <scope>NUCLEOTIDE SEQUENCE [LARGE SCALE GENOMIC DNA]</scope>
    <source>
        <strain evidence="2">BazSymA</strain>
    </source>
</reference>
<evidence type="ECO:0000313" key="2">
    <source>
        <dbReference type="Proteomes" id="UP000198988"/>
    </source>
</evidence>
<protein>
    <submittedName>
        <fullName evidence="1">[weak similarity to] transposase IS3/IS911family protein</fullName>
    </submittedName>
</protein>
<gene>
    <name evidence="1" type="ORF">BAZSYMA_ACONTIG235152_0</name>
</gene>
<name>A0A1H6J8N6_9GAMM</name>
<proteinExistence type="predicted"/>
<organism evidence="1 2">
    <name type="scientific">Bathymodiolus azoricus thioautotrophic gill symbiont</name>
    <dbReference type="NCBI Taxonomy" id="235205"/>
    <lineage>
        <taxon>Bacteria</taxon>
        <taxon>Pseudomonadati</taxon>
        <taxon>Pseudomonadota</taxon>
        <taxon>Gammaproteobacteria</taxon>
        <taxon>sulfur-oxidizing symbionts</taxon>
    </lineage>
</organism>
<sequence length="66" mass="7215">MADGNNALNATLQNESTLAQIASKHNILPQNLVNWKKIFLANAEIAMEPSKAVKEYKEGSVMVQST</sequence>
<evidence type="ECO:0000313" key="1">
    <source>
        <dbReference type="EMBL" id="SEH58393.1"/>
    </source>
</evidence>